<keyword evidence="2" id="KW-1185">Reference proteome</keyword>
<gene>
    <name evidence="1" type="ORF">PECUL_23A024172</name>
</gene>
<evidence type="ECO:0000313" key="2">
    <source>
        <dbReference type="Proteomes" id="UP001295444"/>
    </source>
</evidence>
<reference evidence="1" key="1">
    <citation type="submission" date="2022-03" db="EMBL/GenBank/DDBJ databases">
        <authorList>
            <person name="Alioto T."/>
            <person name="Alioto T."/>
            <person name="Gomez Garrido J."/>
        </authorList>
    </citation>
    <scope>NUCLEOTIDE SEQUENCE</scope>
</reference>
<evidence type="ECO:0000313" key="1">
    <source>
        <dbReference type="EMBL" id="CAH2324048.1"/>
    </source>
</evidence>
<dbReference type="Proteomes" id="UP001295444">
    <property type="component" value="Chromosome 12"/>
</dbReference>
<dbReference type="AlphaFoldDB" id="A0AAD1WQ97"/>
<proteinExistence type="predicted"/>
<sequence length="141" mass="15706">MAEAACFTDQHGDFLHQLDKIFYAFWAKLKLRQEHTAPSRLPVVKSLLTTDSPYCTLTQVMRRSGQGTTWRLAVRDPLQRCNTTYQCPKASLKSTHPEKIRLIPTSLPDYLIDSPPRGLLGLAPAPPDRTLFGPSGALAES</sequence>
<accession>A0AAD1WQ97</accession>
<name>A0AAD1WQ97_PELCU</name>
<protein>
    <submittedName>
        <fullName evidence="1">Uncharacterized protein</fullName>
    </submittedName>
</protein>
<dbReference type="EMBL" id="OW240923">
    <property type="protein sequence ID" value="CAH2324048.1"/>
    <property type="molecule type" value="Genomic_DNA"/>
</dbReference>
<organism evidence="1 2">
    <name type="scientific">Pelobates cultripes</name>
    <name type="common">Western spadefoot toad</name>
    <dbReference type="NCBI Taxonomy" id="61616"/>
    <lineage>
        <taxon>Eukaryota</taxon>
        <taxon>Metazoa</taxon>
        <taxon>Chordata</taxon>
        <taxon>Craniata</taxon>
        <taxon>Vertebrata</taxon>
        <taxon>Euteleostomi</taxon>
        <taxon>Amphibia</taxon>
        <taxon>Batrachia</taxon>
        <taxon>Anura</taxon>
        <taxon>Pelobatoidea</taxon>
        <taxon>Pelobatidae</taxon>
        <taxon>Pelobates</taxon>
    </lineage>
</organism>